<evidence type="ECO:0000256" key="20">
    <source>
        <dbReference type="ARBA" id="ARBA00023065"/>
    </source>
</evidence>
<feature type="binding site" evidence="27">
    <location>
        <position position="110"/>
    </location>
    <ligand>
        <name>[2Fe-2S] cluster</name>
        <dbReference type="ChEBI" id="CHEBI:190135"/>
    </ligand>
</feature>
<keyword evidence="12 27" id="KW-0001">2Fe-2S</keyword>
<evidence type="ECO:0000256" key="8">
    <source>
        <dbReference type="ARBA" id="ARBA00022448"/>
    </source>
</evidence>
<keyword evidence="18 27" id="KW-0520">NAD</keyword>
<evidence type="ECO:0000256" key="15">
    <source>
        <dbReference type="ARBA" id="ARBA00022967"/>
    </source>
</evidence>
<feature type="binding site" evidence="27">
    <location>
        <position position="69"/>
    </location>
    <ligand>
        <name>[2Fe-2S] cluster</name>
        <dbReference type="ChEBI" id="CHEBI:190135"/>
    </ligand>
</feature>
<dbReference type="InterPro" id="IPR012675">
    <property type="entry name" value="Beta-grasp_dom_sf"/>
</dbReference>
<feature type="domain" description="2Fe-2S ferredoxin-type" evidence="28">
    <location>
        <begin position="32"/>
        <end position="126"/>
    </location>
</feature>
<evidence type="ECO:0000259" key="29">
    <source>
        <dbReference type="PROSITE" id="PS51384"/>
    </source>
</evidence>
<dbReference type="InterPro" id="IPR010205">
    <property type="entry name" value="NqrF"/>
</dbReference>
<dbReference type="Proteomes" id="UP001164676">
    <property type="component" value="Chromosome"/>
</dbReference>
<evidence type="ECO:0000256" key="19">
    <source>
        <dbReference type="ARBA" id="ARBA00023053"/>
    </source>
</evidence>
<keyword evidence="17 27" id="KW-0411">Iron-sulfur</keyword>
<keyword evidence="13 27" id="KW-0479">Metal-binding</keyword>
<evidence type="ECO:0000256" key="27">
    <source>
        <dbReference type="HAMAP-Rule" id="MF_00430"/>
    </source>
</evidence>
<keyword evidence="27" id="KW-0812">Transmembrane</keyword>
<keyword evidence="8 27" id="KW-0813">Transport</keyword>
<evidence type="ECO:0000256" key="23">
    <source>
        <dbReference type="ARBA" id="ARBA00023201"/>
    </source>
</evidence>
<dbReference type="Gene3D" id="3.10.20.30">
    <property type="match status" value="1"/>
</dbReference>
<keyword evidence="22 27" id="KW-0472">Membrane</keyword>
<dbReference type="InterPro" id="IPR008333">
    <property type="entry name" value="Cbr1-like_FAD-bd_dom"/>
</dbReference>
<dbReference type="PROSITE" id="PS51384">
    <property type="entry name" value="FAD_FR"/>
    <property type="match status" value="1"/>
</dbReference>
<organism evidence="30 31">
    <name type="scientific">Salinivibrio proteolyticus</name>
    <dbReference type="NCBI Taxonomy" id="334715"/>
    <lineage>
        <taxon>Bacteria</taxon>
        <taxon>Pseudomonadati</taxon>
        <taxon>Pseudomonadota</taxon>
        <taxon>Gammaproteobacteria</taxon>
        <taxon>Vibrionales</taxon>
        <taxon>Vibrionaceae</taxon>
        <taxon>Salinivibrio</taxon>
    </lineage>
</organism>
<comment type="catalytic activity">
    <reaction evidence="26 27">
        <text>a ubiquinone + n Na(+)(in) + NADH + H(+) = a ubiquinol + n Na(+)(out) + NAD(+)</text>
        <dbReference type="Rhea" id="RHEA:47748"/>
        <dbReference type="Rhea" id="RHEA-COMP:9565"/>
        <dbReference type="Rhea" id="RHEA-COMP:9566"/>
        <dbReference type="ChEBI" id="CHEBI:15378"/>
        <dbReference type="ChEBI" id="CHEBI:16389"/>
        <dbReference type="ChEBI" id="CHEBI:17976"/>
        <dbReference type="ChEBI" id="CHEBI:29101"/>
        <dbReference type="ChEBI" id="CHEBI:57540"/>
        <dbReference type="ChEBI" id="CHEBI:57945"/>
        <dbReference type="EC" id="7.2.1.1"/>
    </reaction>
</comment>
<dbReference type="PANTHER" id="PTHR43644:SF1">
    <property type="entry name" value="NAD(P)H-FLAVIN REDUCTASE"/>
    <property type="match status" value="1"/>
</dbReference>
<evidence type="ECO:0000256" key="18">
    <source>
        <dbReference type="ARBA" id="ARBA00023027"/>
    </source>
</evidence>
<evidence type="ECO:0000256" key="16">
    <source>
        <dbReference type="ARBA" id="ARBA00023004"/>
    </source>
</evidence>
<keyword evidence="31" id="KW-1185">Reference proteome</keyword>
<dbReference type="InterPro" id="IPR017938">
    <property type="entry name" value="Riboflavin_synthase-like_b-brl"/>
</dbReference>
<dbReference type="PIRSF" id="PIRSF000044">
    <property type="entry name" value="Cis_Diol_DH_RD"/>
    <property type="match status" value="1"/>
</dbReference>
<feature type="binding site" evidence="27">
    <location>
        <position position="78"/>
    </location>
    <ligand>
        <name>[2Fe-2S] cluster</name>
        <dbReference type="ChEBI" id="CHEBI:190135"/>
    </ligand>
</feature>
<keyword evidence="9 27" id="KW-1003">Cell membrane</keyword>
<dbReference type="SUPFAM" id="SSF63380">
    <property type="entry name" value="Riboflavin synthase domain-like"/>
    <property type="match status" value="1"/>
</dbReference>
<name>A0ABY7LEB1_9GAMM</name>
<dbReference type="InterPro" id="IPR001433">
    <property type="entry name" value="OxRdtase_FAD/NAD-bd"/>
</dbReference>
<dbReference type="InterPro" id="IPR036010">
    <property type="entry name" value="2Fe-2S_ferredoxin-like_sf"/>
</dbReference>
<evidence type="ECO:0000256" key="3">
    <source>
        <dbReference type="ARBA" id="ARBA00004533"/>
    </source>
</evidence>
<comment type="subcellular location">
    <subcellularLocation>
        <location evidence="3">Cell inner membrane</location>
    </subcellularLocation>
    <subcellularLocation>
        <location evidence="27">Cell membrane</location>
        <topology evidence="27">Single-pass membrane protein</topology>
    </subcellularLocation>
</comment>
<feature type="binding site" evidence="27">
    <location>
        <position position="75"/>
    </location>
    <ligand>
        <name>[2Fe-2S] cluster</name>
        <dbReference type="ChEBI" id="CHEBI:190135"/>
    </ligand>
</feature>
<comment type="subunit">
    <text evidence="5 27">Composed of six subunits; NqrA, NqrB, NqrC, NqrD, NqrE and NqrF.</text>
</comment>
<dbReference type="PANTHER" id="PTHR43644">
    <property type="entry name" value="NA(+)-TRANSLOCATING NADH-QUINONE REDUCTASE SUBUNIT"/>
    <property type="match status" value="1"/>
</dbReference>
<dbReference type="RefSeq" id="WP_269598178.1">
    <property type="nucleotide sequence ID" value="NZ_CP114584.1"/>
</dbReference>
<evidence type="ECO:0000256" key="24">
    <source>
        <dbReference type="ARBA" id="ARBA00030032"/>
    </source>
</evidence>
<sequence length="407" mass="45540">MDIILGVVMFTLIVLALVLVILFAKSKLVPTGDVTIDINDDPEKAIVTQPGGKLLGALAGAGVFVSSACGGGGSCGQCRVKIKEGGGDILPTELDHITKGEAREGERLSCQVAVKQDMKIELPEEIFGVKKWDCEVISNDNKATFIKELKLRIPDGESVPFRAGGYIQIEAPAHHIKYSDFDIPEEYREDWEKFNLFRYESKVDEEIIRAYSMANYPEEEGIIMLNVRVATPPPRNPDVPPGQMSSYIWSLKPGDKCTISGPFGEFFAKDTDAEMVFIGGGAGMAPMRSHIFDQLKRLNSDRKITFWYGARSKREMFYVEDFDMLQEQNDNFKWYCALSDPLPEDNWDGYTGFIHNVLYENYLKDHEAPEDCEYYMCGPPMMNAAVIGMLKDLGVEDENILLDDFGG</sequence>
<dbReference type="SUPFAM" id="SSF52343">
    <property type="entry name" value="Ferredoxin reductase-like, C-terminal NADP-linked domain"/>
    <property type="match status" value="1"/>
</dbReference>
<evidence type="ECO:0000256" key="7">
    <source>
        <dbReference type="ARBA" id="ARBA00019729"/>
    </source>
</evidence>
<evidence type="ECO:0000256" key="2">
    <source>
        <dbReference type="ARBA" id="ARBA00002972"/>
    </source>
</evidence>
<accession>A0ABY7LEB1</accession>
<evidence type="ECO:0000256" key="1">
    <source>
        <dbReference type="ARBA" id="ARBA00001974"/>
    </source>
</evidence>
<keyword evidence="23 27" id="KW-0739">Sodium transport</keyword>
<keyword evidence="16 27" id="KW-0408">Iron</keyword>
<dbReference type="SUPFAM" id="SSF54292">
    <property type="entry name" value="2Fe-2S ferredoxin-like"/>
    <property type="match status" value="1"/>
</dbReference>
<evidence type="ECO:0000259" key="28">
    <source>
        <dbReference type="PROSITE" id="PS51085"/>
    </source>
</evidence>
<feature type="domain" description="FAD-binding FR-type" evidence="29">
    <location>
        <begin position="129"/>
        <end position="269"/>
    </location>
</feature>
<dbReference type="Gene3D" id="3.40.50.80">
    <property type="entry name" value="Nucleotide-binding domain of ferredoxin-NADP reductase (FNR) module"/>
    <property type="match status" value="1"/>
</dbReference>
<dbReference type="Pfam" id="PF00111">
    <property type="entry name" value="Fer2"/>
    <property type="match status" value="1"/>
</dbReference>
<protein>
    <recommendedName>
        <fullName evidence="7 27">Na(+)-translocating NADH-quinone reductase subunit F</fullName>
        <shortName evidence="27">Na(+)-NQR subunit F</shortName>
        <shortName evidence="27">Na(+)-translocating NQR subunit F</shortName>
        <ecNumber evidence="6 27">7.2.1.1</ecNumber>
    </recommendedName>
    <alternativeName>
        <fullName evidence="25 27">NQR complex subunit F</fullName>
    </alternativeName>
    <alternativeName>
        <fullName evidence="24 27">NQR-1 subunit F</fullName>
    </alternativeName>
</protein>
<evidence type="ECO:0000256" key="25">
    <source>
        <dbReference type="ARBA" id="ARBA00030787"/>
    </source>
</evidence>
<keyword evidence="21 27" id="KW-0830">Ubiquinone</keyword>
<evidence type="ECO:0000256" key="13">
    <source>
        <dbReference type="ARBA" id="ARBA00022723"/>
    </source>
</evidence>
<evidence type="ECO:0000313" key="31">
    <source>
        <dbReference type="Proteomes" id="UP001164676"/>
    </source>
</evidence>
<evidence type="ECO:0000256" key="4">
    <source>
        <dbReference type="ARBA" id="ARBA00005570"/>
    </source>
</evidence>
<evidence type="ECO:0000256" key="26">
    <source>
        <dbReference type="ARBA" id="ARBA00048891"/>
    </source>
</evidence>
<proteinExistence type="inferred from homology"/>
<dbReference type="PROSITE" id="PS51085">
    <property type="entry name" value="2FE2S_FER_2"/>
    <property type="match status" value="1"/>
</dbReference>
<evidence type="ECO:0000256" key="10">
    <source>
        <dbReference type="ARBA" id="ARBA00022519"/>
    </source>
</evidence>
<keyword evidence="10" id="KW-0997">Cell inner membrane</keyword>
<comment type="function">
    <text evidence="2 27">NQR complex catalyzes the reduction of ubiquinone-1 to ubiquinol by two successive reactions, coupled with the transport of Na(+) ions from the cytoplasm to the periplasm. The first step is catalyzed by NqrF, which accepts electrons from NADH and reduces ubiquinone-1 to ubisemiquinone by a one-electron transfer pathway.</text>
</comment>
<dbReference type="HAMAP" id="MF_00430">
    <property type="entry name" value="NqrF"/>
    <property type="match status" value="1"/>
</dbReference>
<dbReference type="InterPro" id="IPR001041">
    <property type="entry name" value="2Fe-2S_ferredoxin-type"/>
</dbReference>
<comment type="cofactor">
    <cofactor evidence="1 27">
        <name>FAD</name>
        <dbReference type="ChEBI" id="CHEBI:57692"/>
    </cofactor>
</comment>
<keyword evidence="27" id="KW-1133">Transmembrane helix</keyword>
<keyword evidence="20 27" id="KW-0406">Ion transport</keyword>
<evidence type="ECO:0000256" key="5">
    <source>
        <dbReference type="ARBA" id="ARBA00011309"/>
    </source>
</evidence>
<dbReference type="NCBIfam" id="TIGR01941">
    <property type="entry name" value="nqrF"/>
    <property type="match status" value="1"/>
</dbReference>
<dbReference type="CDD" id="cd06188">
    <property type="entry name" value="NADH_quinone_reductase"/>
    <property type="match status" value="1"/>
</dbReference>
<evidence type="ECO:0000313" key="30">
    <source>
        <dbReference type="EMBL" id="WBA15433.1"/>
    </source>
</evidence>
<comment type="cofactor">
    <cofactor evidence="27">
        <name>[2Fe-2S] cluster</name>
        <dbReference type="ChEBI" id="CHEBI:190135"/>
    </cofactor>
    <text evidence="27">Binds 1 [2Fe-2S] cluster.</text>
</comment>
<dbReference type="Pfam" id="PF00970">
    <property type="entry name" value="FAD_binding_6"/>
    <property type="match status" value="1"/>
</dbReference>
<comment type="similarity">
    <text evidence="4 27">Belongs to the NqrF family.</text>
</comment>
<dbReference type="EC" id="7.2.1.1" evidence="6 27"/>
<dbReference type="Pfam" id="PF00175">
    <property type="entry name" value="NAD_binding_1"/>
    <property type="match status" value="1"/>
</dbReference>
<evidence type="ECO:0000256" key="14">
    <source>
        <dbReference type="ARBA" id="ARBA00022827"/>
    </source>
</evidence>
<evidence type="ECO:0000256" key="12">
    <source>
        <dbReference type="ARBA" id="ARBA00022714"/>
    </source>
</evidence>
<evidence type="ECO:0000256" key="21">
    <source>
        <dbReference type="ARBA" id="ARBA00023075"/>
    </source>
</evidence>
<reference evidence="30" key="1">
    <citation type="submission" date="2022-09" db="EMBL/GenBank/DDBJ databases">
        <authorList>
            <person name="Li Z.-J."/>
        </authorList>
    </citation>
    <scope>NUCLEOTIDE SEQUENCE</scope>
    <source>
        <strain evidence="30">TGB10</strain>
    </source>
</reference>
<keyword evidence="11 27" id="KW-0285">Flavoprotein</keyword>
<dbReference type="EMBL" id="CP114584">
    <property type="protein sequence ID" value="WBA15433.1"/>
    <property type="molecule type" value="Genomic_DNA"/>
</dbReference>
<keyword evidence="15 27" id="KW-1278">Translocase</keyword>
<dbReference type="InterPro" id="IPR039261">
    <property type="entry name" value="FNR_nucleotide-bd"/>
</dbReference>
<keyword evidence="14 27" id="KW-0274">FAD</keyword>
<evidence type="ECO:0000256" key="6">
    <source>
        <dbReference type="ARBA" id="ARBA00013099"/>
    </source>
</evidence>
<evidence type="ECO:0000256" key="11">
    <source>
        <dbReference type="ARBA" id="ARBA00022630"/>
    </source>
</evidence>
<keyword evidence="19 27" id="KW-0915">Sodium</keyword>
<evidence type="ECO:0000256" key="9">
    <source>
        <dbReference type="ARBA" id="ARBA00022475"/>
    </source>
</evidence>
<evidence type="ECO:0000256" key="22">
    <source>
        <dbReference type="ARBA" id="ARBA00023136"/>
    </source>
</evidence>
<gene>
    <name evidence="27 30" type="primary">nqrF</name>
    <name evidence="30" type="ORF">N7E60_03805</name>
</gene>
<evidence type="ECO:0000256" key="17">
    <source>
        <dbReference type="ARBA" id="ARBA00023014"/>
    </source>
</evidence>
<dbReference type="InterPro" id="IPR017927">
    <property type="entry name" value="FAD-bd_FR_type"/>
</dbReference>
<dbReference type="Gene3D" id="2.40.30.10">
    <property type="entry name" value="Translation factors"/>
    <property type="match status" value="1"/>
</dbReference>